<keyword evidence="3" id="KW-1185">Reference proteome</keyword>
<evidence type="ECO:0000313" key="3">
    <source>
        <dbReference type="Proteomes" id="UP001194468"/>
    </source>
</evidence>
<name>A0AAD4BSN9_BOLED</name>
<dbReference type="InterPro" id="IPR011993">
    <property type="entry name" value="PH-like_dom_sf"/>
</dbReference>
<dbReference type="SUPFAM" id="SSF50729">
    <property type="entry name" value="PH domain-like"/>
    <property type="match status" value="1"/>
</dbReference>
<dbReference type="AlphaFoldDB" id="A0AAD4BSN9"/>
<evidence type="ECO:0008006" key="4">
    <source>
        <dbReference type="Google" id="ProtNLM"/>
    </source>
</evidence>
<organism evidence="2 3">
    <name type="scientific">Boletus edulis BED1</name>
    <dbReference type="NCBI Taxonomy" id="1328754"/>
    <lineage>
        <taxon>Eukaryota</taxon>
        <taxon>Fungi</taxon>
        <taxon>Dikarya</taxon>
        <taxon>Basidiomycota</taxon>
        <taxon>Agaricomycotina</taxon>
        <taxon>Agaricomycetes</taxon>
        <taxon>Agaricomycetidae</taxon>
        <taxon>Boletales</taxon>
        <taxon>Boletineae</taxon>
        <taxon>Boletaceae</taxon>
        <taxon>Boletoideae</taxon>
        <taxon>Boletus</taxon>
    </lineage>
</organism>
<sequence length="151" mass="17153">MQESRSSLSHESRATPAAQRLSQLPPPRSASRLTFLSATGRTQWRNGEIPKPHKSDLMRAYTLQHAESGLGNDYLKRKNVIRVRLEGEQFLLQAPDIPAVVEWIEGLHAGTNIALDIDQRQMPRGPMFPRRRRRRTRRAQAGNTSRPHAST</sequence>
<comment type="caution">
    <text evidence="2">The sequence shown here is derived from an EMBL/GenBank/DDBJ whole genome shotgun (WGS) entry which is preliminary data.</text>
</comment>
<dbReference type="PANTHER" id="PTHR37283:SF1">
    <property type="entry name" value="PH DOMAIN-CONTAINING PROTEIN YHR131C"/>
    <property type="match status" value="1"/>
</dbReference>
<accession>A0AAD4BSN9</accession>
<protein>
    <recommendedName>
        <fullName evidence="4">PH domain-containing protein</fullName>
    </recommendedName>
</protein>
<dbReference type="PANTHER" id="PTHR37283">
    <property type="entry name" value="PH DOMAIN-CONTAINING PROTEIN YHR131C"/>
    <property type="match status" value="1"/>
</dbReference>
<dbReference type="Gene3D" id="2.30.29.30">
    <property type="entry name" value="Pleckstrin-homology domain (PH domain)/Phosphotyrosine-binding domain (PTB)"/>
    <property type="match status" value="1"/>
</dbReference>
<feature type="region of interest" description="Disordered" evidence="1">
    <location>
        <begin position="122"/>
        <end position="151"/>
    </location>
</feature>
<feature type="compositionally biased region" description="Polar residues" evidence="1">
    <location>
        <begin position="141"/>
        <end position="151"/>
    </location>
</feature>
<feature type="region of interest" description="Disordered" evidence="1">
    <location>
        <begin position="1"/>
        <end position="30"/>
    </location>
</feature>
<evidence type="ECO:0000313" key="2">
    <source>
        <dbReference type="EMBL" id="KAF8439054.1"/>
    </source>
</evidence>
<dbReference type="EMBL" id="WHUW01000015">
    <property type="protein sequence ID" value="KAF8439054.1"/>
    <property type="molecule type" value="Genomic_DNA"/>
</dbReference>
<dbReference type="Proteomes" id="UP001194468">
    <property type="component" value="Unassembled WGS sequence"/>
</dbReference>
<reference evidence="2" key="1">
    <citation type="submission" date="2019-10" db="EMBL/GenBank/DDBJ databases">
        <authorList>
            <consortium name="DOE Joint Genome Institute"/>
            <person name="Kuo A."/>
            <person name="Miyauchi S."/>
            <person name="Kiss E."/>
            <person name="Drula E."/>
            <person name="Kohler A."/>
            <person name="Sanchez-Garcia M."/>
            <person name="Andreopoulos B."/>
            <person name="Barry K.W."/>
            <person name="Bonito G."/>
            <person name="Buee M."/>
            <person name="Carver A."/>
            <person name="Chen C."/>
            <person name="Cichocki N."/>
            <person name="Clum A."/>
            <person name="Culley D."/>
            <person name="Crous P.W."/>
            <person name="Fauchery L."/>
            <person name="Girlanda M."/>
            <person name="Hayes R."/>
            <person name="Keri Z."/>
            <person name="LaButti K."/>
            <person name="Lipzen A."/>
            <person name="Lombard V."/>
            <person name="Magnuson J."/>
            <person name="Maillard F."/>
            <person name="Morin E."/>
            <person name="Murat C."/>
            <person name="Nolan M."/>
            <person name="Ohm R."/>
            <person name="Pangilinan J."/>
            <person name="Pereira M."/>
            <person name="Perotto S."/>
            <person name="Peter M."/>
            <person name="Riley R."/>
            <person name="Sitrit Y."/>
            <person name="Stielow B."/>
            <person name="Szollosi G."/>
            <person name="Zifcakova L."/>
            <person name="Stursova M."/>
            <person name="Spatafora J.W."/>
            <person name="Tedersoo L."/>
            <person name="Vaario L.-M."/>
            <person name="Yamada A."/>
            <person name="Yan M."/>
            <person name="Wang P."/>
            <person name="Xu J."/>
            <person name="Bruns T."/>
            <person name="Baldrian P."/>
            <person name="Vilgalys R."/>
            <person name="Henrissat B."/>
            <person name="Grigoriev I.V."/>
            <person name="Hibbett D."/>
            <person name="Nagy L.G."/>
            <person name="Martin F.M."/>
        </authorList>
    </citation>
    <scope>NUCLEOTIDE SEQUENCE</scope>
    <source>
        <strain evidence="2">BED1</strain>
    </source>
</reference>
<gene>
    <name evidence="2" type="ORF">L210DRAFT_850576</name>
</gene>
<evidence type="ECO:0000256" key="1">
    <source>
        <dbReference type="SAM" id="MobiDB-lite"/>
    </source>
</evidence>
<proteinExistence type="predicted"/>
<reference evidence="2" key="2">
    <citation type="journal article" date="2020" name="Nat. Commun.">
        <title>Large-scale genome sequencing of mycorrhizal fungi provides insights into the early evolution of symbiotic traits.</title>
        <authorList>
            <person name="Miyauchi S."/>
            <person name="Kiss E."/>
            <person name="Kuo A."/>
            <person name="Drula E."/>
            <person name="Kohler A."/>
            <person name="Sanchez-Garcia M."/>
            <person name="Morin E."/>
            <person name="Andreopoulos B."/>
            <person name="Barry K.W."/>
            <person name="Bonito G."/>
            <person name="Buee M."/>
            <person name="Carver A."/>
            <person name="Chen C."/>
            <person name="Cichocki N."/>
            <person name="Clum A."/>
            <person name="Culley D."/>
            <person name="Crous P.W."/>
            <person name="Fauchery L."/>
            <person name="Girlanda M."/>
            <person name="Hayes R.D."/>
            <person name="Keri Z."/>
            <person name="LaButti K."/>
            <person name="Lipzen A."/>
            <person name="Lombard V."/>
            <person name="Magnuson J."/>
            <person name="Maillard F."/>
            <person name="Murat C."/>
            <person name="Nolan M."/>
            <person name="Ohm R.A."/>
            <person name="Pangilinan J."/>
            <person name="Pereira M.F."/>
            <person name="Perotto S."/>
            <person name="Peter M."/>
            <person name="Pfister S."/>
            <person name="Riley R."/>
            <person name="Sitrit Y."/>
            <person name="Stielow J.B."/>
            <person name="Szollosi G."/>
            <person name="Zifcakova L."/>
            <person name="Stursova M."/>
            <person name="Spatafora J.W."/>
            <person name="Tedersoo L."/>
            <person name="Vaario L.M."/>
            <person name="Yamada A."/>
            <person name="Yan M."/>
            <person name="Wang P."/>
            <person name="Xu J."/>
            <person name="Bruns T."/>
            <person name="Baldrian P."/>
            <person name="Vilgalys R."/>
            <person name="Dunand C."/>
            <person name="Henrissat B."/>
            <person name="Grigoriev I.V."/>
            <person name="Hibbett D."/>
            <person name="Nagy L.G."/>
            <person name="Martin F.M."/>
        </authorList>
    </citation>
    <scope>NUCLEOTIDE SEQUENCE</scope>
    <source>
        <strain evidence="2">BED1</strain>
    </source>
</reference>
<feature type="compositionally biased region" description="Basic residues" evidence="1">
    <location>
        <begin position="129"/>
        <end position="138"/>
    </location>
</feature>